<dbReference type="GO" id="GO:0016791">
    <property type="term" value="F:phosphatase activity"/>
    <property type="evidence" value="ECO:0007669"/>
    <property type="project" value="TreeGrafter"/>
</dbReference>
<dbReference type="Gene3D" id="3.40.50.1000">
    <property type="entry name" value="HAD superfamily/HAD-like"/>
    <property type="match status" value="2"/>
</dbReference>
<name>A0A8J3NCN5_9ACTN</name>
<dbReference type="PANTHER" id="PTHR19288:SF95">
    <property type="entry name" value="D-GLYCEROL 3-PHOSPHATE PHOSPHATASE"/>
    <property type="match status" value="1"/>
</dbReference>
<comment type="caution">
    <text evidence="2">The sequence shown here is derived from an EMBL/GenBank/DDBJ whole genome shotgun (WGS) entry which is preliminary data.</text>
</comment>
<dbReference type="InterPro" id="IPR041065">
    <property type="entry name" value="GNAT-like"/>
</dbReference>
<dbReference type="EMBL" id="BOMB01000016">
    <property type="protein sequence ID" value="GID11977.1"/>
    <property type="molecule type" value="Genomic_DNA"/>
</dbReference>
<dbReference type="InterPro" id="IPR006357">
    <property type="entry name" value="HAD-SF_hydro_IIA"/>
</dbReference>
<organism evidence="2 3">
    <name type="scientific">Actinocatenispora rupis</name>
    <dbReference type="NCBI Taxonomy" id="519421"/>
    <lineage>
        <taxon>Bacteria</taxon>
        <taxon>Bacillati</taxon>
        <taxon>Actinomycetota</taxon>
        <taxon>Actinomycetes</taxon>
        <taxon>Micromonosporales</taxon>
        <taxon>Micromonosporaceae</taxon>
        <taxon>Actinocatenispora</taxon>
    </lineage>
</organism>
<dbReference type="SUPFAM" id="SSF56784">
    <property type="entry name" value="HAD-like"/>
    <property type="match status" value="1"/>
</dbReference>
<dbReference type="InterPro" id="IPR023214">
    <property type="entry name" value="HAD_sf"/>
</dbReference>
<sequence length="341" mass="35080">MTGGSLLGCDDPLVPAYDVVLLDLDGVVYLGDEAIPYAAESLAEVRSRGGAVHFVTNNAARRADTVAERLRGFGVAAEPDEVTTSAQGAGALLAERWPAGSLILVIGSDALAAEIADAGLVPTRTADDKPVAVVQGYGREVGWEQLAEATVAVRAGATWVATNLDSTLPSPRGPLPGNGSIVAAVAHATGRRPDAVVGKPEPALFEQAARRRHADRPLVVGDRLDTDIEGGNRAGMASLLVMTGVTTAAELLAAPPELRPSYLAADLRGLLVPHEIPSYEGGVVGCGGWSVRRANGEWRLAGNGDEVTALRALCVAYWSEAGRVVGADTAATDVLTGLGLS</sequence>
<dbReference type="Pfam" id="PF18407">
    <property type="entry name" value="GNAT_like"/>
    <property type="match status" value="1"/>
</dbReference>
<dbReference type="AlphaFoldDB" id="A0A8J3NCN5"/>
<dbReference type="InterPro" id="IPR036412">
    <property type="entry name" value="HAD-like_sf"/>
</dbReference>
<evidence type="ECO:0000313" key="2">
    <source>
        <dbReference type="EMBL" id="GID11977.1"/>
    </source>
</evidence>
<evidence type="ECO:0000313" key="3">
    <source>
        <dbReference type="Proteomes" id="UP000612808"/>
    </source>
</evidence>
<dbReference type="PANTHER" id="PTHR19288">
    <property type="entry name" value="4-NITROPHENYLPHOSPHATASE-RELATED"/>
    <property type="match status" value="1"/>
</dbReference>
<accession>A0A8J3NCN5</accession>
<feature type="domain" description="GCN5-related N-acetyltransferase-like" evidence="1">
    <location>
        <begin position="286"/>
        <end position="340"/>
    </location>
</feature>
<dbReference type="Pfam" id="PF13242">
    <property type="entry name" value="Hydrolase_like"/>
    <property type="match status" value="1"/>
</dbReference>
<protein>
    <submittedName>
        <fullName evidence="2">Sugar-phosphatase</fullName>
    </submittedName>
</protein>
<dbReference type="RefSeq" id="WP_239076677.1">
    <property type="nucleotide sequence ID" value="NZ_BAAAZM010000028.1"/>
</dbReference>
<reference evidence="2" key="1">
    <citation type="submission" date="2021-01" db="EMBL/GenBank/DDBJ databases">
        <title>Whole genome shotgun sequence of Actinocatenispora rupis NBRC 107355.</title>
        <authorList>
            <person name="Komaki H."/>
            <person name="Tamura T."/>
        </authorList>
    </citation>
    <scope>NUCLEOTIDE SEQUENCE</scope>
    <source>
        <strain evidence="2">NBRC 107355</strain>
    </source>
</reference>
<dbReference type="NCBIfam" id="TIGR01460">
    <property type="entry name" value="HAD-SF-IIA"/>
    <property type="match status" value="1"/>
</dbReference>
<keyword evidence="3" id="KW-1185">Reference proteome</keyword>
<dbReference type="GO" id="GO:0005737">
    <property type="term" value="C:cytoplasm"/>
    <property type="evidence" value="ECO:0007669"/>
    <property type="project" value="TreeGrafter"/>
</dbReference>
<proteinExistence type="predicted"/>
<dbReference type="Proteomes" id="UP000612808">
    <property type="component" value="Unassembled WGS sequence"/>
</dbReference>
<dbReference type="Pfam" id="PF13344">
    <property type="entry name" value="Hydrolase_6"/>
    <property type="match status" value="1"/>
</dbReference>
<evidence type="ECO:0000259" key="1">
    <source>
        <dbReference type="Pfam" id="PF18407"/>
    </source>
</evidence>
<gene>
    <name evidence="2" type="ORF">Aru02nite_28660</name>
</gene>